<dbReference type="InterPro" id="IPR014480">
    <property type="entry name" value="Mannan-1_6-alpha_mannosidase"/>
</dbReference>
<dbReference type="Proteomes" id="UP000758603">
    <property type="component" value="Unassembled WGS sequence"/>
</dbReference>
<dbReference type="EMBL" id="JAGPXC010000013">
    <property type="protein sequence ID" value="KAH6643383.1"/>
    <property type="molecule type" value="Genomic_DNA"/>
</dbReference>
<comment type="subcellular location">
    <subcellularLocation>
        <location evidence="2">Endomembrane system</location>
    </subcellularLocation>
</comment>
<dbReference type="SUPFAM" id="SSF48208">
    <property type="entry name" value="Six-hairpin glycosidases"/>
    <property type="match status" value="1"/>
</dbReference>
<dbReference type="PANTHER" id="PTHR12145">
    <property type="entry name" value="MANNAN ENDO-1,6-ALPHA-MANNOSIDASE DCW1"/>
    <property type="match status" value="1"/>
</dbReference>
<sequence>MGFLKHLVGVLQLLVLRTHAISLDLTSSASVKEAAATIAYGLVKFYTGNNTGDVPGNLPDPYYWWQAGAMFGSLLDYWSYTGDESYNNITYQALWHQRGDDYDYMPDNQTRSLGNDDQGFWALTAMSAAELNFTNPPDGEPGWLGLTQGVFNEYVTRWDEAKDTCGGGLRWQIFTFNNGYNYKNSISNGCFFNIASRLARFTGNTTYEEWAEKIFDWELNVGYISDEWQVRDGAGNAGTANCTEINGALFSYNAGIFLHGAAYMYNMTESDTWKLRVESLVDSIATTFFTGGIMWELPCEATATSCNNDQRMFKGFLSRWMAATAMLAPFVYDKIMPLLEASATAAAEHCVSHTGTNFKGHPGTACTFSWFEDSAYEDTTGVGEQMNAMSVIMSTLVDEAKTPYTSATGGSSAGNIEGGTSDSSKYQYLKDITTADKVGAGILTALILGVLIAGLVFMNLD</sequence>
<dbReference type="GO" id="GO:0008496">
    <property type="term" value="F:mannan endo-1,6-alpha-mannosidase activity"/>
    <property type="evidence" value="ECO:0007669"/>
    <property type="project" value="UniProtKB-UniRule"/>
</dbReference>
<dbReference type="InterPro" id="IPR005198">
    <property type="entry name" value="Glyco_hydro_76"/>
</dbReference>
<evidence type="ECO:0000256" key="9">
    <source>
        <dbReference type="ARBA" id="ARBA00023295"/>
    </source>
</evidence>
<dbReference type="OrthoDB" id="4187847at2759"/>
<keyword evidence="11" id="KW-1133">Transmembrane helix</keyword>
<name>A0A9P8RF04_9PEZI</name>
<keyword evidence="9 10" id="KW-0326">Glycosidase</keyword>
<dbReference type="RefSeq" id="XP_045951313.1">
    <property type="nucleotide sequence ID" value="XM_046095024.1"/>
</dbReference>
<dbReference type="GeneID" id="70123917"/>
<evidence type="ECO:0000256" key="1">
    <source>
        <dbReference type="ARBA" id="ARBA00001452"/>
    </source>
</evidence>
<comment type="similarity">
    <text evidence="3 10">Belongs to the glycosyl hydrolase 76 family.</text>
</comment>
<keyword evidence="14" id="KW-1185">Reference proteome</keyword>
<keyword evidence="6 10" id="KW-0378">Hydrolase</keyword>
<evidence type="ECO:0000256" key="10">
    <source>
        <dbReference type="PIRNR" id="PIRNR016302"/>
    </source>
</evidence>
<dbReference type="InterPro" id="IPR008928">
    <property type="entry name" value="6-hairpin_glycosidase_sf"/>
</dbReference>
<protein>
    <recommendedName>
        <fullName evidence="4 10">Mannan endo-1,6-alpha-mannosidase</fullName>
        <ecNumber evidence="4 10">3.2.1.101</ecNumber>
    </recommendedName>
</protein>
<evidence type="ECO:0000256" key="3">
    <source>
        <dbReference type="ARBA" id="ARBA00009699"/>
    </source>
</evidence>
<dbReference type="Pfam" id="PF03663">
    <property type="entry name" value="Glyco_hydro_76"/>
    <property type="match status" value="1"/>
</dbReference>
<evidence type="ECO:0000256" key="12">
    <source>
        <dbReference type="SAM" id="SignalP"/>
    </source>
</evidence>
<dbReference type="AlphaFoldDB" id="A0A9P8RF04"/>
<evidence type="ECO:0000313" key="13">
    <source>
        <dbReference type="EMBL" id="KAH6643383.1"/>
    </source>
</evidence>
<keyword evidence="7 11" id="KW-0472">Membrane</keyword>
<keyword evidence="11" id="KW-0812">Transmembrane</keyword>
<evidence type="ECO:0000256" key="11">
    <source>
        <dbReference type="SAM" id="Phobius"/>
    </source>
</evidence>
<evidence type="ECO:0000256" key="4">
    <source>
        <dbReference type="ARBA" id="ARBA00012350"/>
    </source>
</evidence>
<gene>
    <name evidence="13" type="ORF">BKA67DRAFT_133852</name>
</gene>
<feature type="signal peptide" evidence="12">
    <location>
        <begin position="1"/>
        <end position="20"/>
    </location>
</feature>
<keyword evidence="5 12" id="KW-0732">Signal</keyword>
<reference evidence="13" key="1">
    <citation type="journal article" date="2021" name="Nat. Commun.">
        <title>Genetic determinants of endophytism in the Arabidopsis root mycobiome.</title>
        <authorList>
            <person name="Mesny F."/>
            <person name="Miyauchi S."/>
            <person name="Thiergart T."/>
            <person name="Pickel B."/>
            <person name="Atanasova L."/>
            <person name="Karlsson M."/>
            <person name="Huettel B."/>
            <person name="Barry K.W."/>
            <person name="Haridas S."/>
            <person name="Chen C."/>
            <person name="Bauer D."/>
            <person name="Andreopoulos W."/>
            <person name="Pangilinan J."/>
            <person name="LaButti K."/>
            <person name="Riley R."/>
            <person name="Lipzen A."/>
            <person name="Clum A."/>
            <person name="Drula E."/>
            <person name="Henrissat B."/>
            <person name="Kohler A."/>
            <person name="Grigoriev I.V."/>
            <person name="Martin F.M."/>
            <person name="Hacquard S."/>
        </authorList>
    </citation>
    <scope>NUCLEOTIDE SEQUENCE</scope>
    <source>
        <strain evidence="13">MPI-SDFR-AT-0073</strain>
    </source>
</reference>
<organism evidence="13 14">
    <name type="scientific">Truncatella angustata</name>
    <dbReference type="NCBI Taxonomy" id="152316"/>
    <lineage>
        <taxon>Eukaryota</taxon>
        <taxon>Fungi</taxon>
        <taxon>Dikarya</taxon>
        <taxon>Ascomycota</taxon>
        <taxon>Pezizomycotina</taxon>
        <taxon>Sordariomycetes</taxon>
        <taxon>Xylariomycetidae</taxon>
        <taxon>Amphisphaeriales</taxon>
        <taxon>Sporocadaceae</taxon>
        <taxon>Truncatella</taxon>
    </lineage>
</organism>
<dbReference type="PIRSF" id="PIRSF016302">
    <property type="entry name" value="Man_a_manosd"/>
    <property type="match status" value="1"/>
</dbReference>
<comment type="caution">
    <text evidence="13">The sequence shown here is derived from an EMBL/GenBank/DDBJ whole genome shotgun (WGS) entry which is preliminary data.</text>
</comment>
<accession>A0A9P8RF04</accession>
<feature type="transmembrane region" description="Helical" evidence="11">
    <location>
        <begin position="438"/>
        <end position="460"/>
    </location>
</feature>
<evidence type="ECO:0000313" key="14">
    <source>
        <dbReference type="Proteomes" id="UP000758603"/>
    </source>
</evidence>
<dbReference type="GO" id="GO:0012505">
    <property type="term" value="C:endomembrane system"/>
    <property type="evidence" value="ECO:0007669"/>
    <property type="project" value="UniProtKB-SubCell"/>
</dbReference>
<evidence type="ECO:0000256" key="8">
    <source>
        <dbReference type="ARBA" id="ARBA00023180"/>
    </source>
</evidence>
<dbReference type="GO" id="GO:0016052">
    <property type="term" value="P:carbohydrate catabolic process"/>
    <property type="evidence" value="ECO:0007669"/>
    <property type="project" value="InterPro"/>
</dbReference>
<evidence type="ECO:0000256" key="5">
    <source>
        <dbReference type="ARBA" id="ARBA00022729"/>
    </source>
</evidence>
<evidence type="ECO:0000256" key="7">
    <source>
        <dbReference type="ARBA" id="ARBA00023136"/>
    </source>
</evidence>
<evidence type="ECO:0000256" key="2">
    <source>
        <dbReference type="ARBA" id="ARBA00004308"/>
    </source>
</evidence>
<dbReference type="EC" id="3.2.1.101" evidence="4 10"/>
<dbReference type="FunFam" id="1.50.10.20:FF:000006">
    <property type="entry name" value="Mannan endo-1,6-alpha-mannosidase"/>
    <property type="match status" value="1"/>
</dbReference>
<feature type="chain" id="PRO_5040397711" description="Mannan endo-1,6-alpha-mannosidase" evidence="12">
    <location>
        <begin position="21"/>
        <end position="461"/>
    </location>
</feature>
<dbReference type="PANTHER" id="PTHR12145:SF41">
    <property type="entry name" value="MANNAN ENDO-1,6-ALPHA-MANNOSIDASE"/>
    <property type="match status" value="1"/>
</dbReference>
<evidence type="ECO:0000256" key="6">
    <source>
        <dbReference type="ARBA" id="ARBA00022801"/>
    </source>
</evidence>
<keyword evidence="8" id="KW-0325">Glycoprotein</keyword>
<dbReference type="GO" id="GO:0009272">
    <property type="term" value="P:fungal-type cell wall biogenesis"/>
    <property type="evidence" value="ECO:0007669"/>
    <property type="project" value="TreeGrafter"/>
</dbReference>
<comment type="catalytic activity">
    <reaction evidence="1 10">
        <text>Random hydrolysis of (1-&gt;6)-alpha-D-mannosidic linkages in unbranched (1-&gt;6)-mannans.</text>
        <dbReference type="EC" id="3.2.1.101"/>
    </reaction>
</comment>
<proteinExistence type="inferred from homology"/>
<dbReference type="Gene3D" id="1.50.10.20">
    <property type="match status" value="1"/>
</dbReference>